<feature type="region of interest" description="Disordered" evidence="2">
    <location>
        <begin position="1"/>
        <end position="231"/>
    </location>
</feature>
<dbReference type="EMBL" id="BSXN01002693">
    <property type="protein sequence ID" value="GME77358.1"/>
    <property type="molecule type" value="Genomic_DNA"/>
</dbReference>
<keyword evidence="4" id="KW-1185">Reference proteome</keyword>
<reference evidence="3" key="1">
    <citation type="submission" date="2023-04" db="EMBL/GenBank/DDBJ databases">
        <title>Candida boidinii NBRC 10035.</title>
        <authorList>
            <person name="Ichikawa N."/>
            <person name="Sato H."/>
            <person name="Tonouchi N."/>
        </authorList>
    </citation>
    <scope>NUCLEOTIDE SEQUENCE</scope>
    <source>
        <strain evidence="3">NBRC 10035</strain>
    </source>
</reference>
<proteinExistence type="predicted"/>
<dbReference type="Proteomes" id="UP001165120">
    <property type="component" value="Unassembled WGS sequence"/>
</dbReference>
<feature type="compositionally biased region" description="Polar residues" evidence="2">
    <location>
        <begin position="117"/>
        <end position="138"/>
    </location>
</feature>
<feature type="coiled-coil region" evidence="1">
    <location>
        <begin position="387"/>
        <end position="435"/>
    </location>
</feature>
<dbReference type="AlphaFoldDB" id="A0A9W6WJJ8"/>
<organism evidence="3 4">
    <name type="scientific">Candida boidinii</name>
    <name type="common">Yeast</name>
    <dbReference type="NCBI Taxonomy" id="5477"/>
    <lineage>
        <taxon>Eukaryota</taxon>
        <taxon>Fungi</taxon>
        <taxon>Dikarya</taxon>
        <taxon>Ascomycota</taxon>
        <taxon>Saccharomycotina</taxon>
        <taxon>Pichiomycetes</taxon>
        <taxon>Pichiales</taxon>
        <taxon>Pichiaceae</taxon>
        <taxon>Ogataea</taxon>
        <taxon>Ogataea/Candida clade</taxon>
    </lineage>
</organism>
<evidence type="ECO:0000313" key="3">
    <source>
        <dbReference type="EMBL" id="GME77358.1"/>
    </source>
</evidence>
<evidence type="ECO:0000256" key="1">
    <source>
        <dbReference type="SAM" id="Coils"/>
    </source>
</evidence>
<feature type="region of interest" description="Disordered" evidence="2">
    <location>
        <begin position="473"/>
        <end position="494"/>
    </location>
</feature>
<feature type="compositionally biased region" description="Acidic residues" evidence="2">
    <location>
        <begin position="209"/>
        <end position="230"/>
    </location>
</feature>
<evidence type="ECO:0000313" key="4">
    <source>
        <dbReference type="Proteomes" id="UP001165120"/>
    </source>
</evidence>
<gene>
    <name evidence="3" type="ORF">Cboi02_000550800</name>
</gene>
<feature type="compositionally biased region" description="Basic and acidic residues" evidence="2">
    <location>
        <begin position="192"/>
        <end position="208"/>
    </location>
</feature>
<feature type="region of interest" description="Disordered" evidence="2">
    <location>
        <begin position="552"/>
        <end position="585"/>
    </location>
</feature>
<accession>A0A9W6WJJ8</accession>
<name>A0A9W6WJJ8_CANBO</name>
<evidence type="ECO:0000256" key="2">
    <source>
        <dbReference type="SAM" id="MobiDB-lite"/>
    </source>
</evidence>
<sequence>MSTFEVGNPWAVQKDIDTNDVWNDDISDPETEHVNTTPTADIEQNAESEIDEPLSGQEQEQEQEKEQEQGQGEISILVKQKNESDLGDENSPLSEILEDPSTPTVSATVNPWGDTASPLTPANRTNLFIDPNTESSSPFADEGGFSDSVLKPKSDTIITKEENEISEKHIQSNIEEPEEIAKQNDGENDIDELQKSHETEAISELENKDGDEDKIENQEEEEEDDDDDFGSFDSVELEKFDIPKFSTNDSVITFLSELIPENINPPKEQQDRSILLDKGKSRKYYYNITARTRQMTSPDGSIGITNFRSKNFLQTSATHSMIADITKEWTKTERGIISDSKESTDSNQKAANLFHWGSSSKLAASIIPKTKEKKTKTSSKLVNQKLLKTAAASARKILDERAEIEREKQQRLLKEKQLREEKLELQKKLREEEAKKYVAPKAEKAVKKSLFGKLFGKKSKIASDNLSHDKIKTNKEDANEVTGETSNGEDDDFSFDINNFKDKNTTVEEDNEDMFDPDIDDNGYNMISFNESQTNPSNGVMSFDEILFDSTIPDSEHKQLNNEEEIQIETQKQKQHQEVPHQASE</sequence>
<protein>
    <submittedName>
        <fullName evidence="3">Unnamed protein product</fullName>
    </submittedName>
</protein>
<feature type="compositionally biased region" description="Basic and acidic residues" evidence="2">
    <location>
        <begin position="150"/>
        <end position="170"/>
    </location>
</feature>
<feature type="compositionally biased region" description="Basic and acidic residues" evidence="2">
    <location>
        <begin position="571"/>
        <end position="585"/>
    </location>
</feature>
<comment type="caution">
    <text evidence="3">The sequence shown here is derived from an EMBL/GenBank/DDBJ whole genome shotgun (WGS) entry which is preliminary data.</text>
</comment>
<keyword evidence="1" id="KW-0175">Coiled coil</keyword>